<evidence type="ECO:0000256" key="1">
    <source>
        <dbReference type="ARBA" id="ARBA00004651"/>
    </source>
</evidence>
<accession>A0A1C5G787</accession>
<keyword evidence="5 7" id="KW-1133">Transmembrane helix</keyword>
<name>A0A1C5G787_MICEH</name>
<dbReference type="Proteomes" id="UP000198251">
    <property type="component" value="Chromosome I"/>
</dbReference>
<evidence type="ECO:0000259" key="9">
    <source>
        <dbReference type="PROSITE" id="PS50929"/>
    </source>
</evidence>
<dbReference type="Gene3D" id="1.20.1560.10">
    <property type="entry name" value="ABC transporter type 1, transmembrane domain"/>
    <property type="match status" value="1"/>
</dbReference>
<dbReference type="GO" id="GO:0005886">
    <property type="term" value="C:plasma membrane"/>
    <property type="evidence" value="ECO:0007669"/>
    <property type="project" value="UniProtKB-SubCell"/>
</dbReference>
<feature type="domain" description="ABC transporter" evidence="8">
    <location>
        <begin position="345"/>
        <end position="570"/>
    </location>
</feature>
<evidence type="ECO:0000256" key="7">
    <source>
        <dbReference type="SAM" id="Phobius"/>
    </source>
</evidence>
<feature type="domain" description="ABC transmembrane type-1" evidence="9">
    <location>
        <begin position="27"/>
        <end position="309"/>
    </location>
</feature>
<evidence type="ECO:0000259" key="8">
    <source>
        <dbReference type="PROSITE" id="PS50893"/>
    </source>
</evidence>
<keyword evidence="11" id="KW-1185">Reference proteome</keyword>
<protein>
    <submittedName>
        <fullName evidence="10">ATP-binding cassette, subfamily B</fullName>
    </submittedName>
</protein>
<dbReference type="SUPFAM" id="SSF52540">
    <property type="entry name" value="P-loop containing nucleoside triphosphate hydrolases"/>
    <property type="match status" value="1"/>
</dbReference>
<dbReference type="PANTHER" id="PTHR24221">
    <property type="entry name" value="ATP-BINDING CASSETTE SUB-FAMILY B"/>
    <property type="match status" value="1"/>
</dbReference>
<dbReference type="PROSITE" id="PS00211">
    <property type="entry name" value="ABC_TRANSPORTER_1"/>
    <property type="match status" value="1"/>
</dbReference>
<evidence type="ECO:0000256" key="5">
    <source>
        <dbReference type="ARBA" id="ARBA00022989"/>
    </source>
</evidence>
<dbReference type="InterPro" id="IPR036640">
    <property type="entry name" value="ABC1_TM_sf"/>
</dbReference>
<dbReference type="CDD" id="cd18543">
    <property type="entry name" value="ABC_6TM_Rv0194_D1_like"/>
    <property type="match status" value="1"/>
</dbReference>
<dbReference type="RefSeq" id="WP_088999704.1">
    <property type="nucleotide sequence ID" value="NZ_JBFAAC010000018.1"/>
</dbReference>
<organism evidence="10 11">
    <name type="scientific">Micromonospora echinofusca</name>
    <dbReference type="NCBI Taxonomy" id="47858"/>
    <lineage>
        <taxon>Bacteria</taxon>
        <taxon>Bacillati</taxon>
        <taxon>Actinomycetota</taxon>
        <taxon>Actinomycetes</taxon>
        <taxon>Micromonosporales</taxon>
        <taxon>Micromonosporaceae</taxon>
        <taxon>Micromonospora</taxon>
    </lineage>
</organism>
<dbReference type="PROSITE" id="PS50929">
    <property type="entry name" value="ABC_TM1F"/>
    <property type="match status" value="1"/>
</dbReference>
<comment type="subcellular location">
    <subcellularLocation>
        <location evidence="1">Cell membrane</location>
        <topology evidence="1">Multi-pass membrane protein</topology>
    </subcellularLocation>
</comment>
<evidence type="ECO:0000313" key="11">
    <source>
        <dbReference type="Proteomes" id="UP000198251"/>
    </source>
</evidence>
<dbReference type="InterPro" id="IPR003439">
    <property type="entry name" value="ABC_transporter-like_ATP-bd"/>
</dbReference>
<keyword evidence="3" id="KW-0547">Nucleotide-binding</keyword>
<sequence>MPTDAVNERDGLLRVVALLRPQWRAAAAAVGLGVLVILLTNALPLVIRHIIDHGLVPRDSDATTDGLWLLLGLAALRWLCDIVRREASGGVGLRLEADLRARLFRHLLSLDVGWHSRVESGRVLSLVGSDVRIIRAFVSYSALFIILNSLTAAAALTQIWLLSWPVGLAATCVLPLFGLVTVGYGRRTFAVSATLQERVAALATHAEENAAGIRVVKGLGRENEEIRAFTRRSIEVREQNVAASALQARYLPWTIGLPEIGLVLIVWFGGYLTIRGSLTVGTLVALSTYMALLVWPVASMVGLFGSARRAAASAVRVFEVLDRRATMTDRPDAVHLPRPSGGASVTLDDLCFRHPGGTWPGLRRIRLHVMAGEHVTIEGPGGCGKSALAGLLVRLWPPDSGRLLVNGVDVSDVTLASLRGTVGYVPQEVTLLHGTVRDNLLIGRSMATDAQLDRALRLAAADEVIHSLPEGLDTVVGDQGHLLSGGQRQRLALARALLMEPGILVLDDALTQVDMETGRRVHDRLGELVGTVTVLHLTRPGTARHRAGRVVTLTDAGVLRDATEAGGGHR</sequence>
<feature type="transmembrane region" description="Helical" evidence="7">
    <location>
        <begin position="250"/>
        <end position="274"/>
    </location>
</feature>
<dbReference type="SMART" id="SM00382">
    <property type="entry name" value="AAA"/>
    <property type="match status" value="1"/>
</dbReference>
<dbReference type="InterPro" id="IPR017871">
    <property type="entry name" value="ABC_transporter-like_CS"/>
</dbReference>
<proteinExistence type="predicted"/>
<evidence type="ECO:0000256" key="2">
    <source>
        <dbReference type="ARBA" id="ARBA00022692"/>
    </source>
</evidence>
<feature type="transmembrane region" description="Helical" evidence="7">
    <location>
        <begin position="23"/>
        <end position="47"/>
    </location>
</feature>
<evidence type="ECO:0000313" key="10">
    <source>
        <dbReference type="EMBL" id="SCG15719.1"/>
    </source>
</evidence>
<evidence type="ECO:0000256" key="3">
    <source>
        <dbReference type="ARBA" id="ARBA00022741"/>
    </source>
</evidence>
<dbReference type="InterPro" id="IPR027417">
    <property type="entry name" value="P-loop_NTPase"/>
</dbReference>
<dbReference type="GO" id="GO:0140359">
    <property type="term" value="F:ABC-type transporter activity"/>
    <property type="evidence" value="ECO:0007669"/>
    <property type="project" value="InterPro"/>
</dbReference>
<keyword evidence="4 10" id="KW-0067">ATP-binding</keyword>
<feature type="transmembrane region" description="Helical" evidence="7">
    <location>
        <begin position="137"/>
        <end position="160"/>
    </location>
</feature>
<dbReference type="GO" id="GO:0005524">
    <property type="term" value="F:ATP binding"/>
    <property type="evidence" value="ECO:0007669"/>
    <property type="project" value="UniProtKB-KW"/>
</dbReference>
<feature type="transmembrane region" description="Helical" evidence="7">
    <location>
        <begin position="166"/>
        <end position="185"/>
    </location>
</feature>
<dbReference type="AlphaFoldDB" id="A0A1C5G787"/>
<dbReference type="GO" id="GO:0016887">
    <property type="term" value="F:ATP hydrolysis activity"/>
    <property type="evidence" value="ECO:0007669"/>
    <property type="project" value="InterPro"/>
</dbReference>
<dbReference type="GeneID" id="95801782"/>
<dbReference type="Pfam" id="PF00664">
    <property type="entry name" value="ABC_membrane"/>
    <property type="match status" value="1"/>
</dbReference>
<evidence type="ECO:0000256" key="6">
    <source>
        <dbReference type="ARBA" id="ARBA00023136"/>
    </source>
</evidence>
<reference evidence="10 11" key="1">
    <citation type="submission" date="2016-06" db="EMBL/GenBank/DDBJ databases">
        <authorList>
            <person name="Kjaerup R.B."/>
            <person name="Dalgaard T.S."/>
            <person name="Juul-Madsen H.R."/>
        </authorList>
    </citation>
    <scope>NUCLEOTIDE SEQUENCE [LARGE SCALE GENOMIC DNA]</scope>
    <source>
        <strain evidence="10 11">DSM 43913</strain>
    </source>
</reference>
<dbReference type="SUPFAM" id="SSF90123">
    <property type="entry name" value="ABC transporter transmembrane region"/>
    <property type="match status" value="1"/>
</dbReference>
<dbReference type="InterPro" id="IPR039421">
    <property type="entry name" value="Type_1_exporter"/>
</dbReference>
<keyword evidence="2 7" id="KW-0812">Transmembrane</keyword>
<dbReference type="PANTHER" id="PTHR24221:SF654">
    <property type="entry name" value="ATP-BINDING CASSETTE SUB-FAMILY B MEMBER 6"/>
    <property type="match status" value="1"/>
</dbReference>
<gene>
    <name evidence="10" type="ORF">GA0070610_1962</name>
</gene>
<dbReference type="PROSITE" id="PS50893">
    <property type="entry name" value="ABC_TRANSPORTER_2"/>
    <property type="match status" value="1"/>
</dbReference>
<dbReference type="InterPro" id="IPR011527">
    <property type="entry name" value="ABC1_TM_dom"/>
</dbReference>
<dbReference type="EMBL" id="LT607733">
    <property type="protein sequence ID" value="SCG15719.1"/>
    <property type="molecule type" value="Genomic_DNA"/>
</dbReference>
<dbReference type="Pfam" id="PF00005">
    <property type="entry name" value="ABC_tran"/>
    <property type="match status" value="1"/>
</dbReference>
<dbReference type="Gene3D" id="3.40.50.300">
    <property type="entry name" value="P-loop containing nucleotide triphosphate hydrolases"/>
    <property type="match status" value="1"/>
</dbReference>
<evidence type="ECO:0000256" key="4">
    <source>
        <dbReference type="ARBA" id="ARBA00022840"/>
    </source>
</evidence>
<feature type="transmembrane region" description="Helical" evidence="7">
    <location>
        <begin position="280"/>
        <end position="304"/>
    </location>
</feature>
<dbReference type="InterPro" id="IPR003593">
    <property type="entry name" value="AAA+_ATPase"/>
</dbReference>
<keyword evidence="6 7" id="KW-0472">Membrane</keyword>